<dbReference type="Proteomes" id="UP000324222">
    <property type="component" value="Unassembled WGS sequence"/>
</dbReference>
<evidence type="ECO:0000313" key="1">
    <source>
        <dbReference type="EMBL" id="MPC37149.1"/>
    </source>
</evidence>
<evidence type="ECO:0000313" key="2">
    <source>
        <dbReference type="Proteomes" id="UP000324222"/>
    </source>
</evidence>
<accession>A0A5B7EVU5</accession>
<name>A0A5B7EVU5_PORTR</name>
<protein>
    <submittedName>
        <fullName evidence="1">Uncharacterized protein</fullName>
    </submittedName>
</protein>
<dbReference type="AlphaFoldDB" id="A0A5B7EVU5"/>
<organism evidence="1 2">
    <name type="scientific">Portunus trituberculatus</name>
    <name type="common">Swimming crab</name>
    <name type="synonym">Neptunus trituberculatus</name>
    <dbReference type="NCBI Taxonomy" id="210409"/>
    <lineage>
        <taxon>Eukaryota</taxon>
        <taxon>Metazoa</taxon>
        <taxon>Ecdysozoa</taxon>
        <taxon>Arthropoda</taxon>
        <taxon>Crustacea</taxon>
        <taxon>Multicrustacea</taxon>
        <taxon>Malacostraca</taxon>
        <taxon>Eumalacostraca</taxon>
        <taxon>Eucarida</taxon>
        <taxon>Decapoda</taxon>
        <taxon>Pleocyemata</taxon>
        <taxon>Brachyura</taxon>
        <taxon>Eubrachyura</taxon>
        <taxon>Portunoidea</taxon>
        <taxon>Portunidae</taxon>
        <taxon>Portuninae</taxon>
        <taxon>Portunus</taxon>
    </lineage>
</organism>
<sequence>MRKFEPHESKSHADFHWTLALMTSREVEAVNGWDVTAVTSRSGLTCPLTLPHAPSPPLLPVHAGFTSRLTTR</sequence>
<dbReference type="EMBL" id="VSRR010003701">
    <property type="protein sequence ID" value="MPC37149.1"/>
    <property type="molecule type" value="Genomic_DNA"/>
</dbReference>
<reference evidence="1 2" key="1">
    <citation type="submission" date="2019-05" db="EMBL/GenBank/DDBJ databases">
        <title>Another draft genome of Portunus trituberculatus and its Hox gene families provides insights of decapod evolution.</title>
        <authorList>
            <person name="Jeong J.-H."/>
            <person name="Song I."/>
            <person name="Kim S."/>
            <person name="Choi T."/>
            <person name="Kim D."/>
            <person name="Ryu S."/>
            <person name="Kim W."/>
        </authorList>
    </citation>
    <scope>NUCLEOTIDE SEQUENCE [LARGE SCALE GENOMIC DNA]</scope>
    <source>
        <tissue evidence="1">Muscle</tissue>
    </source>
</reference>
<keyword evidence="2" id="KW-1185">Reference proteome</keyword>
<comment type="caution">
    <text evidence="1">The sequence shown here is derived from an EMBL/GenBank/DDBJ whole genome shotgun (WGS) entry which is preliminary data.</text>
</comment>
<proteinExistence type="predicted"/>
<gene>
    <name evidence="1" type="ORF">E2C01_030623</name>
</gene>